<proteinExistence type="predicted"/>
<feature type="transmembrane region" description="Helical" evidence="9">
    <location>
        <begin position="20"/>
        <end position="40"/>
    </location>
</feature>
<sequence length="580" mass="63999">MFKLLPYLKNYKKECIIAPIFKLFEAILELILPTIMALVINNGVMKHDTNYVIKMGIIMIGMSCLGYCSSLVCQYLASKASQGVGTELRNELFIHMSSLSYAEIDDIGTSSLINRITNDVNQVQTAVAMLLRLVSRAPFICMGAIVMSMILNLKLSFILFCTAPFFAIILYLFMSRTAPMYKKYQKRLDDLGSILRENLMGVRVIRAFVKTNDESQRFDKSNDELSSAAIRIGKISALLNPLTSLVMNFAIIVLLWTGAVEINAGSMSPGVIITFINYITQILLALLVVSNLIILFTKASASASRINEVLEMKSSIVENSNDISVNSSDKMIEFNDVTFRYSDSGDAVLQNISFIINKGETVGVIGGTGSGKSTMINLIPRFYDVMQGSVLVNNNDVRNYSLEELRKMISLVPQKTELFTGTIAENLKFGNENASDDEIKKAAEIAQASEFISYLKDGYDTIVERGGANFSGGQKQRLSIARALAKKSDILILDDSSSALDLATDAALRHAISDNFKDLTVIVVSQRSSSVKSCDKIIVFDDGKIAGFGKHDELIEQCEVYNEIVRSQLSDEEAAVSYEK</sequence>
<keyword evidence="7 9" id="KW-1133">Transmembrane helix</keyword>
<dbReference type="FunFam" id="3.40.50.300:FF:000221">
    <property type="entry name" value="Multidrug ABC transporter ATP-binding protein"/>
    <property type="match status" value="1"/>
</dbReference>
<dbReference type="InterPro" id="IPR036640">
    <property type="entry name" value="ABC1_TM_sf"/>
</dbReference>
<dbReference type="Gene3D" id="3.40.50.300">
    <property type="entry name" value="P-loop containing nucleotide triphosphate hydrolases"/>
    <property type="match status" value="1"/>
</dbReference>
<evidence type="ECO:0000256" key="7">
    <source>
        <dbReference type="ARBA" id="ARBA00022989"/>
    </source>
</evidence>
<evidence type="ECO:0000313" key="12">
    <source>
        <dbReference type="EMBL" id="MSR90546.1"/>
    </source>
</evidence>
<evidence type="ECO:0000259" key="11">
    <source>
        <dbReference type="PROSITE" id="PS50929"/>
    </source>
</evidence>
<dbReference type="InterPro" id="IPR017871">
    <property type="entry name" value="ABC_transporter-like_CS"/>
</dbReference>
<protein>
    <submittedName>
        <fullName evidence="12">ABC transporter ATP-binding protein</fullName>
    </submittedName>
</protein>
<dbReference type="InterPro" id="IPR003593">
    <property type="entry name" value="AAA+_ATPase"/>
</dbReference>
<accession>A0A7X2MWV1</accession>
<evidence type="ECO:0000256" key="2">
    <source>
        <dbReference type="ARBA" id="ARBA00022448"/>
    </source>
</evidence>
<dbReference type="SUPFAM" id="SSF90123">
    <property type="entry name" value="ABC transporter transmembrane region"/>
    <property type="match status" value="1"/>
</dbReference>
<keyword evidence="4 9" id="KW-0812">Transmembrane</keyword>
<dbReference type="Pfam" id="PF00664">
    <property type="entry name" value="ABC_membrane"/>
    <property type="match status" value="1"/>
</dbReference>
<keyword evidence="2" id="KW-0813">Transport</keyword>
<dbReference type="InterPro" id="IPR027417">
    <property type="entry name" value="P-loop_NTPase"/>
</dbReference>
<dbReference type="Pfam" id="PF00005">
    <property type="entry name" value="ABC_tran"/>
    <property type="match status" value="1"/>
</dbReference>
<evidence type="ECO:0000256" key="9">
    <source>
        <dbReference type="SAM" id="Phobius"/>
    </source>
</evidence>
<dbReference type="PANTHER" id="PTHR43394">
    <property type="entry name" value="ATP-DEPENDENT PERMEASE MDL1, MITOCHONDRIAL"/>
    <property type="match status" value="1"/>
</dbReference>
<keyword evidence="3" id="KW-1003">Cell membrane</keyword>
<evidence type="ECO:0000259" key="10">
    <source>
        <dbReference type="PROSITE" id="PS50893"/>
    </source>
</evidence>
<gene>
    <name evidence="12" type="ORF">FYJ33_03730</name>
</gene>
<name>A0A7X2MWV1_9CLOT</name>
<feature type="transmembrane region" description="Helical" evidence="9">
    <location>
        <begin position="271"/>
        <end position="296"/>
    </location>
</feature>
<evidence type="ECO:0000313" key="13">
    <source>
        <dbReference type="Proteomes" id="UP000460287"/>
    </source>
</evidence>
<feature type="domain" description="ABC transmembrane type-1" evidence="11">
    <location>
        <begin position="16"/>
        <end position="298"/>
    </location>
</feature>
<evidence type="ECO:0000256" key="6">
    <source>
        <dbReference type="ARBA" id="ARBA00022840"/>
    </source>
</evidence>
<reference evidence="12 13" key="1">
    <citation type="submission" date="2019-08" db="EMBL/GenBank/DDBJ databases">
        <title>In-depth cultivation of the pig gut microbiome towards novel bacterial diversity and tailored functional studies.</title>
        <authorList>
            <person name="Wylensek D."/>
            <person name="Hitch T.C.A."/>
            <person name="Clavel T."/>
        </authorList>
    </citation>
    <scope>NUCLEOTIDE SEQUENCE [LARGE SCALE GENOMIC DNA]</scope>
    <source>
        <strain evidence="12 13">WCA-383-APC-5B</strain>
    </source>
</reference>
<feature type="domain" description="ABC transporter" evidence="10">
    <location>
        <begin position="332"/>
        <end position="567"/>
    </location>
</feature>
<keyword evidence="5" id="KW-0547">Nucleotide-binding</keyword>
<dbReference type="SUPFAM" id="SSF52540">
    <property type="entry name" value="P-loop containing nucleoside triphosphate hydrolases"/>
    <property type="match status" value="1"/>
</dbReference>
<feature type="transmembrane region" description="Helical" evidence="9">
    <location>
        <begin position="52"/>
        <end position="73"/>
    </location>
</feature>
<evidence type="ECO:0000256" key="8">
    <source>
        <dbReference type="ARBA" id="ARBA00023136"/>
    </source>
</evidence>
<comment type="subcellular location">
    <subcellularLocation>
        <location evidence="1">Cell membrane</location>
        <topology evidence="1">Multi-pass membrane protein</topology>
    </subcellularLocation>
</comment>
<dbReference type="InterPro" id="IPR039421">
    <property type="entry name" value="Type_1_exporter"/>
</dbReference>
<comment type="caution">
    <text evidence="12">The sequence shown here is derived from an EMBL/GenBank/DDBJ whole genome shotgun (WGS) entry which is preliminary data.</text>
</comment>
<dbReference type="InterPro" id="IPR003439">
    <property type="entry name" value="ABC_transporter-like_ATP-bd"/>
</dbReference>
<dbReference type="CDD" id="cd18548">
    <property type="entry name" value="ABC_6TM_Tm287_like"/>
    <property type="match status" value="1"/>
</dbReference>
<feature type="transmembrane region" description="Helical" evidence="9">
    <location>
        <begin position="237"/>
        <end position="259"/>
    </location>
</feature>
<dbReference type="GO" id="GO:0015421">
    <property type="term" value="F:ABC-type oligopeptide transporter activity"/>
    <property type="evidence" value="ECO:0007669"/>
    <property type="project" value="TreeGrafter"/>
</dbReference>
<dbReference type="InterPro" id="IPR011527">
    <property type="entry name" value="ABC1_TM_dom"/>
</dbReference>
<dbReference type="SMART" id="SM00382">
    <property type="entry name" value="AAA"/>
    <property type="match status" value="1"/>
</dbReference>
<dbReference type="PANTHER" id="PTHR43394:SF1">
    <property type="entry name" value="ATP-BINDING CASSETTE SUB-FAMILY B MEMBER 10, MITOCHONDRIAL"/>
    <property type="match status" value="1"/>
</dbReference>
<dbReference type="PROSITE" id="PS50893">
    <property type="entry name" value="ABC_TRANSPORTER_2"/>
    <property type="match status" value="1"/>
</dbReference>
<feature type="transmembrane region" description="Helical" evidence="9">
    <location>
        <begin position="133"/>
        <end position="151"/>
    </location>
</feature>
<evidence type="ECO:0000256" key="5">
    <source>
        <dbReference type="ARBA" id="ARBA00022741"/>
    </source>
</evidence>
<dbReference type="GO" id="GO:0016887">
    <property type="term" value="F:ATP hydrolysis activity"/>
    <property type="evidence" value="ECO:0007669"/>
    <property type="project" value="InterPro"/>
</dbReference>
<evidence type="ECO:0000256" key="4">
    <source>
        <dbReference type="ARBA" id="ARBA00022692"/>
    </source>
</evidence>
<dbReference type="PROSITE" id="PS50929">
    <property type="entry name" value="ABC_TM1F"/>
    <property type="match status" value="1"/>
</dbReference>
<dbReference type="Proteomes" id="UP000460287">
    <property type="component" value="Unassembled WGS sequence"/>
</dbReference>
<dbReference type="PROSITE" id="PS00211">
    <property type="entry name" value="ABC_TRANSPORTER_1"/>
    <property type="match status" value="1"/>
</dbReference>
<dbReference type="AlphaFoldDB" id="A0A7X2MWV1"/>
<organism evidence="12 13">
    <name type="scientific">Inconstantimicrobium porci</name>
    <dbReference type="NCBI Taxonomy" id="2652291"/>
    <lineage>
        <taxon>Bacteria</taxon>
        <taxon>Bacillati</taxon>
        <taxon>Bacillota</taxon>
        <taxon>Clostridia</taxon>
        <taxon>Eubacteriales</taxon>
        <taxon>Clostridiaceae</taxon>
        <taxon>Inconstantimicrobium</taxon>
    </lineage>
</organism>
<evidence type="ECO:0000256" key="3">
    <source>
        <dbReference type="ARBA" id="ARBA00022475"/>
    </source>
</evidence>
<dbReference type="EMBL" id="VULX01000003">
    <property type="protein sequence ID" value="MSR90546.1"/>
    <property type="molecule type" value="Genomic_DNA"/>
</dbReference>
<dbReference type="GO" id="GO:0005524">
    <property type="term" value="F:ATP binding"/>
    <property type="evidence" value="ECO:0007669"/>
    <property type="project" value="UniProtKB-KW"/>
</dbReference>
<dbReference type="RefSeq" id="WP_154530433.1">
    <property type="nucleotide sequence ID" value="NZ_VULX01000003.1"/>
</dbReference>
<keyword evidence="8 9" id="KW-0472">Membrane</keyword>
<feature type="transmembrane region" description="Helical" evidence="9">
    <location>
        <begin position="157"/>
        <end position="174"/>
    </location>
</feature>
<keyword evidence="13" id="KW-1185">Reference proteome</keyword>
<dbReference type="Gene3D" id="1.20.1560.10">
    <property type="entry name" value="ABC transporter type 1, transmembrane domain"/>
    <property type="match status" value="1"/>
</dbReference>
<keyword evidence="6 12" id="KW-0067">ATP-binding</keyword>
<dbReference type="GO" id="GO:0005886">
    <property type="term" value="C:plasma membrane"/>
    <property type="evidence" value="ECO:0007669"/>
    <property type="project" value="UniProtKB-SubCell"/>
</dbReference>
<evidence type="ECO:0000256" key="1">
    <source>
        <dbReference type="ARBA" id="ARBA00004651"/>
    </source>
</evidence>